<dbReference type="AlphaFoldDB" id="Q2UNX9"/>
<dbReference type="EMBL" id="BA000050">
    <property type="protein sequence ID" value="BAE56736.1"/>
    <property type="molecule type" value="Genomic_DNA"/>
</dbReference>
<dbReference type="PANTHER" id="PTHR37013">
    <property type="entry name" value="INTEGRAL MEMBRANE PROTEIN (AFU_ORTHOLOGUE AFUA_1G05950)-RELATED"/>
    <property type="match status" value="1"/>
</dbReference>
<feature type="transmembrane region" description="Helical" evidence="1">
    <location>
        <begin position="113"/>
        <end position="135"/>
    </location>
</feature>
<feature type="transmembrane region" description="Helical" evidence="1">
    <location>
        <begin position="76"/>
        <end position="101"/>
    </location>
</feature>
<dbReference type="VEuPathDB" id="FungiDB:AO090001000188"/>
<dbReference type="RefSeq" id="XP_023089547.1">
    <property type="nucleotide sequence ID" value="XM_023234419.1"/>
</dbReference>
<evidence type="ECO:0000313" key="3">
    <source>
        <dbReference type="EMBL" id="BAE56736.1"/>
    </source>
</evidence>
<accession>Q2UNX9</accession>
<dbReference type="Proteomes" id="UP000006564">
    <property type="component" value="Chromosome 2"/>
</dbReference>
<gene>
    <name evidence="3" type="ORF">AO090001000188</name>
</gene>
<keyword evidence="1" id="KW-0812">Transmembrane</keyword>
<dbReference type="KEGG" id="aor:AO090001000188"/>
<protein>
    <submittedName>
        <fullName evidence="3">DNA, SC001</fullName>
    </submittedName>
</protein>
<dbReference type="Pfam" id="PF24802">
    <property type="entry name" value="DUF7703"/>
    <property type="match status" value="1"/>
</dbReference>
<reference evidence="3 4" key="1">
    <citation type="journal article" date="2005" name="Nature">
        <title>Genome sequencing and analysis of Aspergillus oryzae.</title>
        <authorList>
            <person name="Machida M."/>
            <person name="Asai K."/>
            <person name="Sano M."/>
            <person name="Tanaka T."/>
            <person name="Kumagai T."/>
            <person name="Terai G."/>
            <person name="Kusumoto K."/>
            <person name="Arima T."/>
            <person name="Akita O."/>
            <person name="Kashiwagi Y."/>
            <person name="Abe K."/>
            <person name="Gomi K."/>
            <person name="Horiuchi H."/>
            <person name="Kitamoto K."/>
            <person name="Kobayashi T."/>
            <person name="Takeuchi M."/>
            <person name="Denning D.W."/>
            <person name="Galagan J.E."/>
            <person name="Nierman W.C."/>
            <person name="Yu J."/>
            <person name="Archer D.B."/>
            <person name="Bennett J.W."/>
            <person name="Bhatnagar D."/>
            <person name="Cleveland T.E."/>
            <person name="Fedorova N.D."/>
            <person name="Gotoh O."/>
            <person name="Horikawa H."/>
            <person name="Hosoyama A."/>
            <person name="Ichinomiya M."/>
            <person name="Igarashi R."/>
            <person name="Iwashita K."/>
            <person name="Juvvadi P.R."/>
            <person name="Kato M."/>
            <person name="Kato Y."/>
            <person name="Kin T."/>
            <person name="Kokubun A."/>
            <person name="Maeda H."/>
            <person name="Maeyama N."/>
            <person name="Maruyama J."/>
            <person name="Nagasaki H."/>
            <person name="Nakajima T."/>
            <person name="Oda K."/>
            <person name="Okada K."/>
            <person name="Paulsen I."/>
            <person name="Sakamoto K."/>
            <person name="Sawano T."/>
            <person name="Takahashi M."/>
            <person name="Takase K."/>
            <person name="Terabayashi Y."/>
            <person name="Wortman J."/>
            <person name="Yamada O."/>
            <person name="Yamagata Y."/>
            <person name="Anazawa H."/>
            <person name="Hata Y."/>
            <person name="Koide Y."/>
            <person name="Komori T."/>
            <person name="Koyama Y."/>
            <person name="Minetoki T."/>
            <person name="Suharnan S."/>
            <person name="Tanaka A."/>
            <person name="Isono K."/>
            <person name="Kuhara S."/>
            <person name="Ogasawara N."/>
            <person name="Kikuchi H."/>
        </authorList>
    </citation>
    <scope>NUCLEOTIDE SEQUENCE [LARGE SCALE GENOMIC DNA]</scope>
    <source>
        <strain evidence="4">ATCC 42149 / RIB 40</strain>
    </source>
</reference>
<dbReference type="EMBL" id="AP007154">
    <property type="protein sequence ID" value="BAE56736.1"/>
    <property type="molecule type" value="Genomic_DNA"/>
</dbReference>
<feature type="transmembrane region" description="Helical" evidence="1">
    <location>
        <begin position="49"/>
        <end position="70"/>
    </location>
</feature>
<evidence type="ECO:0000313" key="4">
    <source>
        <dbReference type="Proteomes" id="UP000006564"/>
    </source>
</evidence>
<keyword evidence="1" id="KW-1133">Transmembrane helix</keyword>
<dbReference type="InterPro" id="IPR056120">
    <property type="entry name" value="DUF7703"/>
</dbReference>
<dbReference type="HOGENOM" id="CLU_725580_0_0_1"/>
<feature type="transmembrane region" description="Helical" evidence="1">
    <location>
        <begin position="16"/>
        <end position="37"/>
    </location>
</feature>
<dbReference type="GeneID" id="5990709"/>
<feature type="domain" description="DUF7703" evidence="2">
    <location>
        <begin position="17"/>
        <end position="258"/>
    </location>
</feature>
<keyword evidence="4" id="KW-1185">Reference proteome</keyword>
<proteinExistence type="predicted"/>
<name>Q2UNX9_ASPOR</name>
<evidence type="ECO:0000259" key="2">
    <source>
        <dbReference type="Pfam" id="PF24802"/>
    </source>
</evidence>
<dbReference type="PANTHER" id="PTHR37013:SF5">
    <property type="entry name" value="INTEGRAL MEMBRANE PROTEIN"/>
    <property type="match status" value="1"/>
</dbReference>
<keyword evidence="1" id="KW-0472">Membrane</keyword>
<sequence>MSAVTEPPVFDRETSLAAIPLLAIAAYNSVELFYWIFSFFRRYNGCYFWSLLVTAMGIIIFVTAVVLSLADMGPSALIKIAYSLGFLVMVTGSATVLYARLHLVTMDKTPEHVLCFIIFTTCTLHLPLTILYLVRAFIEFTTRPALESFSRKYEHFVIACSCARELVLSGIYLWVAFRNLKPILDAKGQEGCRVKSELIVMNAFVLASTVCLVVLDHTDHDAIKHGYGSMATSIKLKMEFAILNKLFRARCISTISQRCTTPPTTIPFESMTWNTLPIPINAYDLPTTNLLVTLPLLSGLSRALLMRSLVTVFFTAVQDIVTLRRVRAEAEGDPLGEEADNLPYVLSGRYRRARHGQFKLAYIIYNELKYLPGLCPVHSYAPCRVML</sequence>
<organism evidence="3 4">
    <name type="scientific">Aspergillus oryzae (strain ATCC 42149 / RIB 40)</name>
    <name type="common">Yellow koji mold</name>
    <dbReference type="NCBI Taxonomy" id="510516"/>
    <lineage>
        <taxon>Eukaryota</taxon>
        <taxon>Fungi</taxon>
        <taxon>Dikarya</taxon>
        <taxon>Ascomycota</taxon>
        <taxon>Pezizomycotina</taxon>
        <taxon>Eurotiomycetes</taxon>
        <taxon>Eurotiomycetidae</taxon>
        <taxon>Eurotiales</taxon>
        <taxon>Aspergillaceae</taxon>
        <taxon>Aspergillus</taxon>
        <taxon>Aspergillus subgen. Circumdati</taxon>
    </lineage>
</organism>
<evidence type="ECO:0000256" key="1">
    <source>
        <dbReference type="SAM" id="Phobius"/>
    </source>
</evidence>